<feature type="domain" description="Oxidoreductase-like" evidence="2">
    <location>
        <begin position="119"/>
        <end position="163"/>
    </location>
</feature>
<evidence type="ECO:0000313" key="3">
    <source>
        <dbReference type="EMBL" id="KAF2148212.1"/>
    </source>
</evidence>
<dbReference type="PANTHER" id="PTHR21193">
    <property type="entry name" value="OXIDOREDUCTASE-LIKE DOMAIN-CONTAINING PROTEIN 1"/>
    <property type="match status" value="1"/>
</dbReference>
<dbReference type="PANTHER" id="PTHR21193:SF3">
    <property type="entry name" value="OXIDOREDUCTASE-LIKE DOMAIN-CONTAINING PROTEIN 1"/>
    <property type="match status" value="1"/>
</dbReference>
<dbReference type="Proteomes" id="UP000799439">
    <property type="component" value="Unassembled WGS sequence"/>
</dbReference>
<dbReference type="InterPro" id="IPR039251">
    <property type="entry name" value="OXLD1"/>
</dbReference>
<reference evidence="3" key="1">
    <citation type="journal article" date="2020" name="Stud. Mycol.">
        <title>101 Dothideomycetes genomes: a test case for predicting lifestyles and emergence of pathogens.</title>
        <authorList>
            <person name="Haridas S."/>
            <person name="Albert R."/>
            <person name="Binder M."/>
            <person name="Bloem J."/>
            <person name="Labutti K."/>
            <person name="Salamov A."/>
            <person name="Andreopoulos B."/>
            <person name="Baker S."/>
            <person name="Barry K."/>
            <person name="Bills G."/>
            <person name="Bluhm B."/>
            <person name="Cannon C."/>
            <person name="Castanera R."/>
            <person name="Culley D."/>
            <person name="Daum C."/>
            <person name="Ezra D."/>
            <person name="Gonzalez J."/>
            <person name="Henrissat B."/>
            <person name="Kuo A."/>
            <person name="Liang C."/>
            <person name="Lipzen A."/>
            <person name="Lutzoni F."/>
            <person name="Magnuson J."/>
            <person name="Mondo S."/>
            <person name="Nolan M."/>
            <person name="Ohm R."/>
            <person name="Pangilinan J."/>
            <person name="Park H.-J."/>
            <person name="Ramirez L."/>
            <person name="Alfaro M."/>
            <person name="Sun H."/>
            <person name="Tritt A."/>
            <person name="Yoshinaga Y."/>
            <person name="Zwiers L.-H."/>
            <person name="Turgeon B."/>
            <person name="Goodwin S."/>
            <person name="Spatafora J."/>
            <person name="Crous P."/>
            <person name="Grigoriev I."/>
        </authorList>
    </citation>
    <scope>NUCLEOTIDE SEQUENCE</scope>
    <source>
        <strain evidence="3">CBS 260.36</strain>
    </source>
</reference>
<dbReference type="InterPro" id="IPR019180">
    <property type="entry name" value="Oxidoreductase-like_N"/>
</dbReference>
<accession>A0A9P4MCU7</accession>
<comment type="caution">
    <text evidence="3">The sequence shown here is derived from an EMBL/GenBank/DDBJ whole genome shotgun (WGS) entry which is preliminary data.</text>
</comment>
<protein>
    <recommendedName>
        <fullName evidence="2">Oxidoreductase-like domain-containing protein</fullName>
    </recommendedName>
</protein>
<dbReference type="AlphaFoldDB" id="A0A9P4MCU7"/>
<evidence type="ECO:0000313" key="4">
    <source>
        <dbReference type="Proteomes" id="UP000799439"/>
    </source>
</evidence>
<sequence>MRSPATRTLLCASKELVSNALLPDCKNRSIRIVRCGLQRRLRSTWADENQRIPLTGYYADILSNPRQAFGDSKSVSSTAPPATPAPTAKEEVKARAAIVFGSRLASPDRQRAIDAKSTVIAGVTVPPKPEEPDNCCMSGCVNCVWDQYREELEEWAAASAKAQAALAMRADRERKARQPVSGGTVQTSIGKDGVPAHVAVSMDDDGGGSDTNWNAGVDLDIGKGKKDSDLFGSIPVGIREFMRTEKMLKQRHADEQKHSKMME</sequence>
<dbReference type="GO" id="GO:0005739">
    <property type="term" value="C:mitochondrion"/>
    <property type="evidence" value="ECO:0007669"/>
    <property type="project" value="TreeGrafter"/>
</dbReference>
<organism evidence="3 4">
    <name type="scientific">Myriangium duriaei CBS 260.36</name>
    <dbReference type="NCBI Taxonomy" id="1168546"/>
    <lineage>
        <taxon>Eukaryota</taxon>
        <taxon>Fungi</taxon>
        <taxon>Dikarya</taxon>
        <taxon>Ascomycota</taxon>
        <taxon>Pezizomycotina</taxon>
        <taxon>Dothideomycetes</taxon>
        <taxon>Dothideomycetidae</taxon>
        <taxon>Myriangiales</taxon>
        <taxon>Myriangiaceae</taxon>
        <taxon>Myriangium</taxon>
    </lineage>
</organism>
<evidence type="ECO:0000256" key="1">
    <source>
        <dbReference type="SAM" id="MobiDB-lite"/>
    </source>
</evidence>
<feature type="region of interest" description="Disordered" evidence="1">
    <location>
        <begin position="69"/>
        <end position="90"/>
    </location>
</feature>
<keyword evidence="4" id="KW-1185">Reference proteome</keyword>
<dbReference type="OrthoDB" id="10064411at2759"/>
<evidence type="ECO:0000259" key="2">
    <source>
        <dbReference type="Pfam" id="PF09791"/>
    </source>
</evidence>
<proteinExistence type="predicted"/>
<dbReference type="EMBL" id="ML996093">
    <property type="protein sequence ID" value="KAF2148212.1"/>
    <property type="molecule type" value="Genomic_DNA"/>
</dbReference>
<dbReference type="Pfam" id="PF09791">
    <property type="entry name" value="Oxidored-like"/>
    <property type="match status" value="1"/>
</dbReference>
<name>A0A9P4MCU7_9PEZI</name>
<gene>
    <name evidence="3" type="ORF">K461DRAFT_282631</name>
</gene>